<evidence type="ECO:0000313" key="10">
    <source>
        <dbReference type="EMBL" id="SHL32567.1"/>
    </source>
</evidence>
<evidence type="ECO:0000256" key="5">
    <source>
        <dbReference type="ARBA" id="ARBA00023136"/>
    </source>
</evidence>
<feature type="domain" description="Polysaccharide chain length determinant N-terminal" evidence="8">
    <location>
        <begin position="16"/>
        <end position="104"/>
    </location>
</feature>
<accession>A0A1M6ZQ37</accession>
<protein>
    <submittedName>
        <fullName evidence="10">Uncharacterized protein involved in exopolysaccharide biosynthesis</fullName>
    </submittedName>
</protein>
<keyword evidence="5 7" id="KW-0472">Membrane</keyword>
<dbReference type="EMBL" id="FRBW01000001">
    <property type="protein sequence ID" value="SHL32567.1"/>
    <property type="molecule type" value="Genomic_DNA"/>
</dbReference>
<dbReference type="GO" id="GO:0005886">
    <property type="term" value="C:plasma membrane"/>
    <property type="evidence" value="ECO:0007669"/>
    <property type="project" value="UniProtKB-SubCell"/>
</dbReference>
<keyword evidence="2" id="KW-1003">Cell membrane</keyword>
<evidence type="ECO:0000259" key="8">
    <source>
        <dbReference type="Pfam" id="PF02706"/>
    </source>
</evidence>
<feature type="transmembrane region" description="Helical" evidence="7">
    <location>
        <begin position="439"/>
        <end position="462"/>
    </location>
</feature>
<dbReference type="InterPro" id="IPR032807">
    <property type="entry name" value="GNVR"/>
</dbReference>
<evidence type="ECO:0000256" key="6">
    <source>
        <dbReference type="SAM" id="Coils"/>
    </source>
</evidence>
<feature type="coiled-coil region" evidence="6">
    <location>
        <begin position="347"/>
        <end position="405"/>
    </location>
</feature>
<dbReference type="AlphaFoldDB" id="A0A1M6ZQ37"/>
<dbReference type="Gene3D" id="3.40.50.300">
    <property type="entry name" value="P-loop containing nucleotide triphosphate hydrolases"/>
    <property type="match status" value="1"/>
</dbReference>
<keyword evidence="4 7" id="KW-1133">Transmembrane helix</keyword>
<dbReference type="PANTHER" id="PTHR32309:SF13">
    <property type="entry name" value="FERRIC ENTEROBACTIN TRANSPORT PROTEIN FEPE"/>
    <property type="match status" value="1"/>
</dbReference>
<evidence type="ECO:0000256" key="1">
    <source>
        <dbReference type="ARBA" id="ARBA00004651"/>
    </source>
</evidence>
<dbReference type="SUPFAM" id="SSF52540">
    <property type="entry name" value="P-loop containing nucleoside triphosphate hydrolases"/>
    <property type="match status" value="1"/>
</dbReference>
<dbReference type="InterPro" id="IPR003856">
    <property type="entry name" value="LPS_length_determ_N"/>
</dbReference>
<name>A0A1M6ZQ37_9HYPH</name>
<evidence type="ECO:0000313" key="11">
    <source>
        <dbReference type="Proteomes" id="UP000186002"/>
    </source>
</evidence>
<dbReference type="Proteomes" id="UP000186002">
    <property type="component" value="Unassembled WGS sequence"/>
</dbReference>
<evidence type="ECO:0000256" key="3">
    <source>
        <dbReference type="ARBA" id="ARBA00022692"/>
    </source>
</evidence>
<evidence type="ECO:0000259" key="9">
    <source>
        <dbReference type="Pfam" id="PF13807"/>
    </source>
</evidence>
<organism evidence="10 11">
    <name type="scientific">Roseibium suaedae</name>
    <dbReference type="NCBI Taxonomy" id="735517"/>
    <lineage>
        <taxon>Bacteria</taxon>
        <taxon>Pseudomonadati</taxon>
        <taxon>Pseudomonadota</taxon>
        <taxon>Alphaproteobacteria</taxon>
        <taxon>Hyphomicrobiales</taxon>
        <taxon>Stappiaceae</taxon>
        <taxon>Roseibium</taxon>
    </lineage>
</organism>
<evidence type="ECO:0000256" key="4">
    <source>
        <dbReference type="ARBA" id="ARBA00022989"/>
    </source>
</evidence>
<keyword evidence="11" id="KW-1185">Reference proteome</keyword>
<dbReference type="Pfam" id="PF13807">
    <property type="entry name" value="GNVR"/>
    <property type="match status" value="1"/>
</dbReference>
<feature type="domain" description="Tyrosine-protein kinase G-rich" evidence="9">
    <location>
        <begin position="387"/>
        <end position="458"/>
    </location>
</feature>
<evidence type="ECO:0000256" key="2">
    <source>
        <dbReference type="ARBA" id="ARBA00022475"/>
    </source>
</evidence>
<dbReference type="InterPro" id="IPR027417">
    <property type="entry name" value="P-loop_NTPase"/>
</dbReference>
<evidence type="ECO:0000256" key="7">
    <source>
        <dbReference type="SAM" id="Phobius"/>
    </source>
</evidence>
<dbReference type="RefSeq" id="WP_073007911.1">
    <property type="nucleotide sequence ID" value="NZ_FRBW01000001.1"/>
</dbReference>
<feature type="transmembrane region" description="Helical" evidence="7">
    <location>
        <begin position="31"/>
        <end position="54"/>
    </location>
</feature>
<proteinExistence type="predicted"/>
<sequence>METSSATPRKGNQNLLDALELFSILRARLKFVLLVALLFVIASVGISLMLTPVFTATTAVLIDPTVQQPFDTQQQSRNPLVDSLAIDSQVAVIRSATILRPVIRSEDLVNDPEFGTGGTSGLVGLILNAIKPGAAKDTDSGVQLAEDKTLKALAEATTVKRDGQTFIITISVDSKDPAKAARLSRAIAESYLSDQRRQLENASSQVSSQIDDRLIGLRERLRLAEDKVQEFRAQNNLQVVGEGGLVTQQDLSGVNTSLIEARAALAAAQAKNAEIQRLLRQGVDAESISDAINSTTISRLREQYSDAARTAANLSADLLPSHPNLVRARSQLAQIQQLIRDEVARIGESAKIELKVAQDRVTNLQQQLDTTRTLTNADDAARIRLRELETEAAATRTLYETALARAKQISELDQVVIPDARIISPAVTPESPSWPKKTLIVALAAILGTLVGACLVIAGTAFRLLKQRLFSEIEETPEEQALTVQQAAPPPLSVSAEAEAPAQIASDPVKPSLPRASRRIKPGIPNLTTLSSIPRLTETGISHNSVGRLGEEVEAIRHALDLFYADQATGKDAEFGEAIEAVHERIDQLAEESDARVALLTAPVTGQGQTLSAFAIAVAGACRGLKVLLVDADPLQRDLTRGLDAGVSRRLQPLANRVREDKELGLSFVSLIAGQPRHKPFELSGQATRELAEIARDHDLTVIDGPLLRDLTSDAPLVAVSDLILISLAKDNREALATQELTETLGKLAGDRPHAVLQTGD</sequence>
<feature type="coiled-coil region" evidence="6">
    <location>
        <begin position="258"/>
        <end position="317"/>
    </location>
</feature>
<dbReference type="PANTHER" id="PTHR32309">
    <property type="entry name" value="TYROSINE-PROTEIN KINASE"/>
    <property type="match status" value="1"/>
</dbReference>
<reference evidence="10 11" key="1">
    <citation type="submission" date="2016-11" db="EMBL/GenBank/DDBJ databases">
        <authorList>
            <person name="Jaros S."/>
            <person name="Januszkiewicz K."/>
            <person name="Wedrychowicz H."/>
        </authorList>
    </citation>
    <scope>NUCLEOTIDE SEQUENCE [LARGE SCALE GENOMIC DNA]</scope>
    <source>
        <strain evidence="10 11">DSM 22153</strain>
    </source>
</reference>
<dbReference type="GO" id="GO:0004713">
    <property type="term" value="F:protein tyrosine kinase activity"/>
    <property type="evidence" value="ECO:0007669"/>
    <property type="project" value="TreeGrafter"/>
</dbReference>
<dbReference type="Pfam" id="PF02706">
    <property type="entry name" value="Wzz"/>
    <property type="match status" value="1"/>
</dbReference>
<dbReference type="STRING" id="735517.SAMN05444272_0309"/>
<comment type="subcellular location">
    <subcellularLocation>
        <location evidence="1">Cell membrane</location>
        <topology evidence="1">Multi-pass membrane protein</topology>
    </subcellularLocation>
</comment>
<keyword evidence="3 7" id="KW-0812">Transmembrane</keyword>
<gene>
    <name evidence="10" type="ORF">SAMN05444272_0309</name>
</gene>
<keyword evidence="6" id="KW-0175">Coiled coil</keyword>
<dbReference type="InterPro" id="IPR050445">
    <property type="entry name" value="Bact_polysacc_biosynth/exp"/>
</dbReference>